<dbReference type="GeneID" id="54482379"/>
<comment type="similarity">
    <text evidence="2 9">Belongs to the cytochrome P450 family.</text>
</comment>
<reference evidence="11" key="1">
    <citation type="journal article" date="2020" name="Stud. Mycol.">
        <title>101 Dothideomycetes genomes: a test case for predicting lifestyles and emergence of pathogens.</title>
        <authorList>
            <person name="Haridas S."/>
            <person name="Albert R."/>
            <person name="Binder M."/>
            <person name="Bloem J."/>
            <person name="Labutti K."/>
            <person name="Salamov A."/>
            <person name="Andreopoulos B."/>
            <person name="Baker S."/>
            <person name="Barry K."/>
            <person name="Bills G."/>
            <person name="Bluhm B."/>
            <person name="Cannon C."/>
            <person name="Castanera R."/>
            <person name="Culley D."/>
            <person name="Daum C."/>
            <person name="Ezra D."/>
            <person name="Gonzalez J."/>
            <person name="Henrissat B."/>
            <person name="Kuo A."/>
            <person name="Liang C."/>
            <person name="Lipzen A."/>
            <person name="Lutzoni F."/>
            <person name="Magnuson J."/>
            <person name="Mondo S."/>
            <person name="Nolan M."/>
            <person name="Ohm R."/>
            <person name="Pangilinan J."/>
            <person name="Park H.-J."/>
            <person name="Ramirez L."/>
            <person name="Alfaro M."/>
            <person name="Sun H."/>
            <person name="Tritt A."/>
            <person name="Yoshinaga Y."/>
            <person name="Zwiers L.-H."/>
            <person name="Turgeon B."/>
            <person name="Goodwin S."/>
            <person name="Spatafora J."/>
            <person name="Crous P."/>
            <person name="Grigoriev I."/>
        </authorList>
    </citation>
    <scope>NUCLEOTIDE SEQUENCE</scope>
    <source>
        <strain evidence="11">CBS 121739</strain>
    </source>
</reference>
<name>A0A6A6W6A2_9PEZI</name>
<keyword evidence="10" id="KW-0812">Transmembrane</keyword>
<evidence type="ECO:0000256" key="4">
    <source>
        <dbReference type="ARBA" id="ARBA00022723"/>
    </source>
</evidence>
<dbReference type="InterPro" id="IPR001128">
    <property type="entry name" value="Cyt_P450"/>
</dbReference>
<keyword evidence="10" id="KW-1133">Transmembrane helix</keyword>
<feature type="transmembrane region" description="Helical" evidence="10">
    <location>
        <begin position="6"/>
        <end position="23"/>
    </location>
</feature>
<comment type="cofactor">
    <cofactor evidence="1 8">
        <name>heme</name>
        <dbReference type="ChEBI" id="CHEBI:30413"/>
    </cofactor>
</comment>
<proteinExistence type="inferred from homology"/>
<evidence type="ECO:0000256" key="7">
    <source>
        <dbReference type="ARBA" id="ARBA00023033"/>
    </source>
</evidence>
<evidence type="ECO:0000256" key="6">
    <source>
        <dbReference type="ARBA" id="ARBA00023004"/>
    </source>
</evidence>
<evidence type="ECO:0000256" key="3">
    <source>
        <dbReference type="ARBA" id="ARBA00022617"/>
    </source>
</evidence>
<keyword evidence="7 9" id="KW-0503">Monooxygenase</keyword>
<evidence type="ECO:0000256" key="8">
    <source>
        <dbReference type="PIRSR" id="PIRSR602403-1"/>
    </source>
</evidence>
<dbReference type="EMBL" id="ML996573">
    <property type="protein sequence ID" value="KAF2757490.1"/>
    <property type="molecule type" value="Genomic_DNA"/>
</dbReference>
<keyword evidence="10" id="KW-0472">Membrane</keyword>
<evidence type="ECO:0000313" key="12">
    <source>
        <dbReference type="Proteomes" id="UP000799437"/>
    </source>
</evidence>
<keyword evidence="12" id="KW-1185">Reference proteome</keyword>
<dbReference type="Gene3D" id="1.10.630.10">
    <property type="entry name" value="Cytochrome P450"/>
    <property type="match status" value="1"/>
</dbReference>
<protein>
    <submittedName>
        <fullName evidence="11">Cytochrome P450</fullName>
    </submittedName>
</protein>
<keyword evidence="4 8" id="KW-0479">Metal-binding</keyword>
<dbReference type="PRINTS" id="PR00465">
    <property type="entry name" value="EP450IV"/>
</dbReference>
<dbReference type="OrthoDB" id="1844152at2759"/>
<dbReference type="SUPFAM" id="SSF48264">
    <property type="entry name" value="Cytochrome P450"/>
    <property type="match status" value="1"/>
</dbReference>
<gene>
    <name evidence="11" type="ORF">EJ05DRAFT_391217</name>
</gene>
<dbReference type="CDD" id="cd11041">
    <property type="entry name" value="CYP503A1-like"/>
    <property type="match status" value="1"/>
</dbReference>
<evidence type="ECO:0000256" key="1">
    <source>
        <dbReference type="ARBA" id="ARBA00001971"/>
    </source>
</evidence>
<dbReference type="PANTHER" id="PTHR46206">
    <property type="entry name" value="CYTOCHROME P450"/>
    <property type="match status" value="1"/>
</dbReference>
<keyword evidence="6 8" id="KW-0408">Iron</keyword>
<feature type="binding site" description="axial binding residue" evidence="8">
    <location>
        <position position="478"/>
    </location>
    <ligand>
        <name>heme</name>
        <dbReference type="ChEBI" id="CHEBI:30413"/>
    </ligand>
    <ligandPart>
        <name>Fe</name>
        <dbReference type="ChEBI" id="CHEBI:18248"/>
    </ligandPart>
</feature>
<organism evidence="11 12">
    <name type="scientific">Pseudovirgaria hyperparasitica</name>
    <dbReference type="NCBI Taxonomy" id="470096"/>
    <lineage>
        <taxon>Eukaryota</taxon>
        <taxon>Fungi</taxon>
        <taxon>Dikarya</taxon>
        <taxon>Ascomycota</taxon>
        <taxon>Pezizomycotina</taxon>
        <taxon>Dothideomycetes</taxon>
        <taxon>Dothideomycetes incertae sedis</taxon>
        <taxon>Acrospermales</taxon>
        <taxon>Acrospermaceae</taxon>
        <taxon>Pseudovirgaria</taxon>
    </lineage>
</organism>
<evidence type="ECO:0000256" key="9">
    <source>
        <dbReference type="RuleBase" id="RU000461"/>
    </source>
</evidence>
<dbReference type="GO" id="GO:0004497">
    <property type="term" value="F:monooxygenase activity"/>
    <property type="evidence" value="ECO:0007669"/>
    <property type="project" value="UniProtKB-KW"/>
</dbReference>
<sequence length="536" mass="60776">MFWPEHISTIGILAATLFLLRVLHSFGHFKIQHTLWEKIGVVGVSPGGGIFSWLLAVLKSPVKLDEYLQDGYDKYSKQGKPFGLPTMWMGGYLVILPRSMLHFLNRSRQELSGFNALLEGIQFKYLLSDRGRIWSNPIHFEVTNDLTSKDLAVLAPIMMEEFENAFRTCWDDPGMADNGLITDAFASMTRITSRVSVRVMLGLPICRNAEYMEESMRYSNSIMQSAAIINCLPPFMRPVIGRLLGLWTRHNARKVLKFMVPVVEERLQKHKQMGGDAHSQLDMLQSLIRVAQNHGPAELGADRIAKRVLALKTMFIFGIGWVFAQAVLEIYSNPDCADIVRTLEQECRRVARENNGLSTREAIDKLYHVDSAIRESMRLNDAFLHTLPFDVVAGSPIELSKGWTISPGSRVRMAYPGRFVHLDPDIYPEPRRFDPFRFVHKGDTNSSEESGEEAMSKQELLTTPSKSFLFFGYGRHGCPGRWFVSTLVKQALSYVVLNYDVEVTNLPGKKQSLLNFVLPPMEARLRVKRKVSVSTE</sequence>
<evidence type="ECO:0000313" key="11">
    <source>
        <dbReference type="EMBL" id="KAF2757490.1"/>
    </source>
</evidence>
<dbReference type="Pfam" id="PF00067">
    <property type="entry name" value="p450"/>
    <property type="match status" value="1"/>
</dbReference>
<dbReference type="InterPro" id="IPR017972">
    <property type="entry name" value="Cyt_P450_CS"/>
</dbReference>
<keyword evidence="3 8" id="KW-0349">Heme</keyword>
<dbReference type="InterPro" id="IPR036396">
    <property type="entry name" value="Cyt_P450_sf"/>
</dbReference>
<feature type="transmembrane region" description="Helical" evidence="10">
    <location>
        <begin position="82"/>
        <end position="101"/>
    </location>
</feature>
<dbReference type="AlphaFoldDB" id="A0A6A6W6A2"/>
<evidence type="ECO:0000256" key="2">
    <source>
        <dbReference type="ARBA" id="ARBA00010617"/>
    </source>
</evidence>
<dbReference type="GO" id="GO:0016705">
    <property type="term" value="F:oxidoreductase activity, acting on paired donors, with incorporation or reduction of molecular oxygen"/>
    <property type="evidence" value="ECO:0007669"/>
    <property type="project" value="InterPro"/>
</dbReference>
<accession>A0A6A6W6A2</accession>
<dbReference type="GO" id="GO:0005506">
    <property type="term" value="F:iron ion binding"/>
    <property type="evidence" value="ECO:0007669"/>
    <property type="project" value="InterPro"/>
</dbReference>
<keyword evidence="5 9" id="KW-0560">Oxidoreductase</keyword>
<dbReference type="RefSeq" id="XP_033599941.1">
    <property type="nucleotide sequence ID" value="XM_033741325.1"/>
</dbReference>
<dbReference type="PROSITE" id="PS00086">
    <property type="entry name" value="CYTOCHROME_P450"/>
    <property type="match status" value="1"/>
</dbReference>
<evidence type="ECO:0000256" key="5">
    <source>
        <dbReference type="ARBA" id="ARBA00023002"/>
    </source>
</evidence>
<dbReference type="GO" id="GO:0020037">
    <property type="term" value="F:heme binding"/>
    <property type="evidence" value="ECO:0007669"/>
    <property type="project" value="InterPro"/>
</dbReference>
<evidence type="ECO:0000256" key="10">
    <source>
        <dbReference type="SAM" id="Phobius"/>
    </source>
</evidence>
<dbReference type="Proteomes" id="UP000799437">
    <property type="component" value="Unassembled WGS sequence"/>
</dbReference>
<dbReference type="InterPro" id="IPR002403">
    <property type="entry name" value="Cyt_P450_E_grp-IV"/>
</dbReference>
<dbReference type="PANTHER" id="PTHR46206:SF1">
    <property type="entry name" value="P450, PUTATIVE (EUROFUNG)-RELATED"/>
    <property type="match status" value="1"/>
</dbReference>
<feature type="transmembrane region" description="Helical" evidence="10">
    <location>
        <begin position="35"/>
        <end position="58"/>
    </location>
</feature>